<dbReference type="GO" id="GO:0016020">
    <property type="term" value="C:membrane"/>
    <property type="evidence" value="ECO:0007669"/>
    <property type="project" value="UniProtKB-SubCell"/>
</dbReference>
<feature type="transmembrane region" description="Helical" evidence="5">
    <location>
        <begin position="421"/>
        <end position="440"/>
    </location>
</feature>
<evidence type="ECO:0000256" key="1">
    <source>
        <dbReference type="ARBA" id="ARBA00004370"/>
    </source>
</evidence>
<dbReference type="OMA" id="WAMTIND"/>
<feature type="transmembrane region" description="Helical" evidence="5">
    <location>
        <begin position="672"/>
        <end position="691"/>
    </location>
</feature>
<dbReference type="PROSITE" id="PS50262">
    <property type="entry name" value="G_PROTEIN_RECEP_F1_2"/>
    <property type="match status" value="2"/>
</dbReference>
<evidence type="ECO:0000256" key="5">
    <source>
        <dbReference type="SAM" id="Phobius"/>
    </source>
</evidence>
<dbReference type="CDD" id="cd14978">
    <property type="entry name" value="7tmA_FMRFamide_R-like"/>
    <property type="match status" value="1"/>
</dbReference>
<feature type="transmembrane region" description="Helical" evidence="5">
    <location>
        <begin position="323"/>
        <end position="345"/>
    </location>
</feature>
<feature type="transmembrane region" description="Helical" evidence="5">
    <location>
        <begin position="366"/>
        <end position="388"/>
    </location>
</feature>
<dbReference type="GO" id="GO:0008528">
    <property type="term" value="F:G protein-coupled peptide receptor activity"/>
    <property type="evidence" value="ECO:0007669"/>
    <property type="project" value="InterPro"/>
</dbReference>
<feature type="transmembrane region" description="Helical" evidence="5">
    <location>
        <begin position="69"/>
        <end position="90"/>
    </location>
</feature>
<feature type="transmembrane region" description="Helical" evidence="5">
    <location>
        <begin position="38"/>
        <end position="57"/>
    </location>
</feature>
<gene>
    <name evidence="7" type="ORF">CRE_09137</name>
</gene>
<evidence type="ECO:0000256" key="4">
    <source>
        <dbReference type="ARBA" id="ARBA00023136"/>
    </source>
</evidence>
<dbReference type="SUPFAM" id="SSF81321">
    <property type="entry name" value="Family A G protein-coupled receptor-like"/>
    <property type="match status" value="2"/>
</dbReference>
<dbReference type="Proteomes" id="UP000008281">
    <property type="component" value="Unassembled WGS sequence"/>
</dbReference>
<name>E3LJI8_CAERE</name>
<dbReference type="PANTHER" id="PTHR22751:SF54">
    <property type="entry name" value="G-PROTEIN COUPLED RECEPTORS FAMILY 1 PROFILE DOMAIN-CONTAINING PROTEIN"/>
    <property type="match status" value="1"/>
</dbReference>
<dbReference type="STRING" id="31234.E3LJI8"/>
<dbReference type="Gene3D" id="1.20.1070.10">
    <property type="entry name" value="Rhodopsin 7-helix transmembrane proteins"/>
    <property type="match status" value="2"/>
</dbReference>
<dbReference type="HOGENOM" id="CLU_357970_0_0_1"/>
<feature type="transmembrane region" description="Helical" evidence="5">
    <location>
        <begin position="120"/>
        <end position="144"/>
    </location>
</feature>
<dbReference type="eggNOG" id="ENOG502TJFD">
    <property type="taxonomic scope" value="Eukaryota"/>
</dbReference>
<evidence type="ECO:0000313" key="8">
    <source>
        <dbReference type="Proteomes" id="UP000008281"/>
    </source>
</evidence>
<keyword evidence="4 5" id="KW-0472">Membrane</keyword>
<feature type="transmembrane region" description="Helical" evidence="5">
    <location>
        <begin position="555"/>
        <end position="575"/>
    </location>
</feature>
<dbReference type="Pfam" id="PF10324">
    <property type="entry name" value="7TM_GPCR_Srw"/>
    <property type="match status" value="2"/>
</dbReference>
<feature type="transmembrane region" description="Helical" evidence="5">
    <location>
        <begin position="627"/>
        <end position="646"/>
    </location>
</feature>
<feature type="domain" description="G-protein coupled receptors family 1 profile" evidence="6">
    <location>
        <begin position="49"/>
        <end position="342"/>
    </location>
</feature>
<evidence type="ECO:0000313" key="7">
    <source>
        <dbReference type="EMBL" id="EFO95510.1"/>
    </source>
</evidence>
<feature type="transmembrane region" description="Helical" evidence="5">
    <location>
        <begin position="452"/>
        <end position="474"/>
    </location>
</feature>
<dbReference type="AlphaFoldDB" id="E3LJI8"/>
<dbReference type="InParanoid" id="E3LJI8"/>
<sequence>MSDGYTYPEFEGFSNSTIEILITIGDFVYSVTEVSQELQIYFVLIGILVNIFHLLVLTRASMRTNSVNVIMTGIAVCDFFNCISLIYTYYPSFTFVDNCWNSHNYTFEYLGAWNMTINDVLRRLCAWLGIALASIRYLVIKYYYNPRFQKLTKPWFGLKTVLFLLIFSSCISSLYYSHMFVVKAWDWKPDKSCAGYSVNYSEPSYVIQQDASFYTDYFLNFENFMIFDGAIKVIIIPAVMFPILTFLLVRELRAAKKRQLKMRGPLKKIKNPNPDHITKMVTIMTVASMLAEGPMGVAIIFQGLVIDQFGLLFVLLNRLSADLIIFCNMIVALNSSTHFFISIMISSQYRTTVKEILRFLSSSEVSIYRIYNTKIIAYLTFIMEYYTLSDFDFLQNSNSTKVIFVKIGNFIHSVLVTSENIALFFSCIGFFINIFHLIILTRPSMRANCINVIMIGIAVCDFYNSLSVIFNAVLRVMQINQWYLLCFPFSKLINNIFSWNYYDYTVQVFVMLDMAINDTLRRLYSWLTVLMALIRCLVIKFLMNRTLQKLSNPSFGLKSTLIFTVVSIVISSIYYTNLHLRDPSFIPPWKPSETCTGYPENYTEKSYVSILDDSFFKRPWINVETCIFVDGIVPPLTLPIFTFLLIRELQIAKKNRQKVAGNSKPDHTTEMVTLMTIATMIADVPTGLNLILNGLSTDWPGFLKLSSELTIILTVFVSLNTSTHCLISLVVSGPYRKTARQDQS</sequence>
<feature type="transmembrane region" description="Helical" evidence="5">
    <location>
        <begin position="229"/>
        <end position="249"/>
    </location>
</feature>
<evidence type="ECO:0000256" key="3">
    <source>
        <dbReference type="ARBA" id="ARBA00022989"/>
    </source>
</evidence>
<dbReference type="InterPro" id="IPR019427">
    <property type="entry name" value="7TM_GPCR_serpentine_rcpt_Srw"/>
</dbReference>
<dbReference type="OrthoDB" id="10582996at2759"/>
<organism evidence="8">
    <name type="scientific">Caenorhabditis remanei</name>
    <name type="common">Caenorhabditis vulgaris</name>
    <dbReference type="NCBI Taxonomy" id="31234"/>
    <lineage>
        <taxon>Eukaryota</taxon>
        <taxon>Metazoa</taxon>
        <taxon>Ecdysozoa</taxon>
        <taxon>Nematoda</taxon>
        <taxon>Chromadorea</taxon>
        <taxon>Rhabditida</taxon>
        <taxon>Rhabditina</taxon>
        <taxon>Rhabditomorpha</taxon>
        <taxon>Rhabditoidea</taxon>
        <taxon>Rhabditidae</taxon>
        <taxon>Peloderinae</taxon>
        <taxon>Caenorhabditis</taxon>
    </lineage>
</organism>
<feature type="domain" description="G-protein coupled receptors family 1 profile" evidence="6">
    <location>
        <begin position="432"/>
        <end position="728"/>
    </location>
</feature>
<reference evidence="7" key="1">
    <citation type="submission" date="2007-07" db="EMBL/GenBank/DDBJ databases">
        <title>PCAP assembly of the Caenorhabditis remanei genome.</title>
        <authorList>
            <consortium name="The Caenorhabditis remanei Sequencing Consortium"/>
            <person name="Wilson R.K."/>
        </authorList>
    </citation>
    <scope>NUCLEOTIDE SEQUENCE [LARGE SCALE GENOMIC DNA]</scope>
    <source>
        <strain evidence="7">PB4641</strain>
    </source>
</reference>
<feature type="transmembrane region" description="Helical" evidence="5">
    <location>
        <begin position="297"/>
        <end position="317"/>
    </location>
</feature>
<feature type="transmembrane region" description="Helical" evidence="5">
    <location>
        <begin position="523"/>
        <end position="543"/>
    </location>
</feature>
<dbReference type="PANTHER" id="PTHR22751">
    <property type="entry name" value="G-PROTEIN COUPLED RECEPTOR-RELATED"/>
    <property type="match status" value="1"/>
</dbReference>
<proteinExistence type="predicted"/>
<keyword evidence="8" id="KW-1185">Reference proteome</keyword>
<accession>E3LJI8</accession>
<feature type="transmembrane region" description="Helical" evidence="5">
    <location>
        <begin position="711"/>
        <end position="731"/>
    </location>
</feature>
<dbReference type="EMBL" id="DS268409">
    <property type="protein sequence ID" value="EFO95510.1"/>
    <property type="molecule type" value="Genomic_DNA"/>
</dbReference>
<dbReference type="InterPro" id="IPR017452">
    <property type="entry name" value="GPCR_Rhodpsn_7TM"/>
</dbReference>
<protein>
    <recommendedName>
        <fullName evidence="6">G-protein coupled receptors family 1 profile domain-containing protein</fullName>
    </recommendedName>
</protein>
<evidence type="ECO:0000259" key="6">
    <source>
        <dbReference type="PROSITE" id="PS50262"/>
    </source>
</evidence>
<feature type="transmembrane region" description="Helical" evidence="5">
    <location>
        <begin position="156"/>
        <end position="176"/>
    </location>
</feature>
<keyword evidence="2 5" id="KW-0812">Transmembrane</keyword>
<keyword evidence="3 5" id="KW-1133">Transmembrane helix</keyword>
<comment type="subcellular location">
    <subcellularLocation>
        <location evidence="1">Membrane</location>
    </subcellularLocation>
</comment>
<evidence type="ECO:0000256" key="2">
    <source>
        <dbReference type="ARBA" id="ARBA00022692"/>
    </source>
</evidence>